<dbReference type="InterPro" id="IPR039422">
    <property type="entry name" value="MarR/SlyA-like"/>
</dbReference>
<dbReference type="Pfam" id="PF01047">
    <property type="entry name" value="MarR"/>
    <property type="match status" value="1"/>
</dbReference>
<evidence type="ECO:0000256" key="1">
    <source>
        <dbReference type="ARBA" id="ARBA00023015"/>
    </source>
</evidence>
<dbReference type="PANTHER" id="PTHR33164:SF64">
    <property type="entry name" value="TRANSCRIPTIONAL REGULATOR SLYA"/>
    <property type="match status" value="1"/>
</dbReference>
<dbReference type="InterPro" id="IPR000835">
    <property type="entry name" value="HTH_MarR-typ"/>
</dbReference>
<dbReference type="SUPFAM" id="SSF46785">
    <property type="entry name" value="Winged helix' DNA-binding domain"/>
    <property type="match status" value="1"/>
</dbReference>
<organism evidence="5 6">
    <name type="scientific">Hymenobacter lutimineralis</name>
    <dbReference type="NCBI Taxonomy" id="2606448"/>
    <lineage>
        <taxon>Bacteria</taxon>
        <taxon>Pseudomonadati</taxon>
        <taxon>Bacteroidota</taxon>
        <taxon>Cytophagia</taxon>
        <taxon>Cytophagales</taxon>
        <taxon>Hymenobacteraceae</taxon>
        <taxon>Hymenobacter</taxon>
    </lineage>
</organism>
<dbReference type="Proteomes" id="UP000322791">
    <property type="component" value="Unassembled WGS sequence"/>
</dbReference>
<sequence>MKKVANDFSVNAAEESSGFLLWQVTTLWQRGIKKALDGIDLTHPQFVILASLLWLSKQKDSITQIDLSVHSKIDPMTTSTIIRTLQRKQLVNRQEHHSDTRAKTITLTPEGAAATKRAVGLIEQFDADFFATLETKKSSFNQELLTLLKAHAK</sequence>
<evidence type="ECO:0000313" key="6">
    <source>
        <dbReference type="Proteomes" id="UP000322791"/>
    </source>
</evidence>
<dbReference type="InterPro" id="IPR036390">
    <property type="entry name" value="WH_DNA-bd_sf"/>
</dbReference>
<accession>A0A5D6UTM2</accession>
<keyword evidence="6" id="KW-1185">Reference proteome</keyword>
<dbReference type="AlphaFoldDB" id="A0A5D6UTM2"/>
<evidence type="ECO:0000313" key="5">
    <source>
        <dbReference type="EMBL" id="TYZ06906.1"/>
    </source>
</evidence>
<dbReference type="GO" id="GO:0006950">
    <property type="term" value="P:response to stress"/>
    <property type="evidence" value="ECO:0007669"/>
    <property type="project" value="TreeGrafter"/>
</dbReference>
<dbReference type="RefSeq" id="WP_149072160.1">
    <property type="nucleotide sequence ID" value="NZ_VTHL01000020.1"/>
</dbReference>
<dbReference type="Gene3D" id="1.10.10.10">
    <property type="entry name" value="Winged helix-like DNA-binding domain superfamily/Winged helix DNA-binding domain"/>
    <property type="match status" value="1"/>
</dbReference>
<reference evidence="5 6" key="1">
    <citation type="submission" date="2019-08" db="EMBL/GenBank/DDBJ databases">
        <authorList>
            <person name="Seo M.-J."/>
        </authorList>
    </citation>
    <scope>NUCLEOTIDE SEQUENCE [LARGE SCALE GENOMIC DNA]</scope>
    <source>
        <strain evidence="5 6">KIGAM108</strain>
    </source>
</reference>
<evidence type="ECO:0000256" key="3">
    <source>
        <dbReference type="ARBA" id="ARBA00023163"/>
    </source>
</evidence>
<dbReference type="EMBL" id="VTHL01000020">
    <property type="protein sequence ID" value="TYZ06906.1"/>
    <property type="molecule type" value="Genomic_DNA"/>
</dbReference>
<feature type="domain" description="HTH marR-type" evidence="4">
    <location>
        <begin position="1"/>
        <end position="153"/>
    </location>
</feature>
<dbReference type="PROSITE" id="PS50995">
    <property type="entry name" value="HTH_MARR_2"/>
    <property type="match status" value="1"/>
</dbReference>
<name>A0A5D6UTM2_9BACT</name>
<dbReference type="GO" id="GO:0003700">
    <property type="term" value="F:DNA-binding transcription factor activity"/>
    <property type="evidence" value="ECO:0007669"/>
    <property type="project" value="InterPro"/>
</dbReference>
<keyword evidence="3" id="KW-0804">Transcription</keyword>
<keyword evidence="2" id="KW-0238">DNA-binding</keyword>
<dbReference type="PANTHER" id="PTHR33164">
    <property type="entry name" value="TRANSCRIPTIONAL REGULATOR, MARR FAMILY"/>
    <property type="match status" value="1"/>
</dbReference>
<evidence type="ECO:0000259" key="4">
    <source>
        <dbReference type="PROSITE" id="PS50995"/>
    </source>
</evidence>
<gene>
    <name evidence="5" type="ORF">FY528_16670</name>
</gene>
<dbReference type="InterPro" id="IPR036388">
    <property type="entry name" value="WH-like_DNA-bd_sf"/>
</dbReference>
<protein>
    <submittedName>
        <fullName evidence="5">MarR family transcriptional regulator</fullName>
    </submittedName>
</protein>
<comment type="caution">
    <text evidence="5">The sequence shown here is derived from an EMBL/GenBank/DDBJ whole genome shotgun (WGS) entry which is preliminary data.</text>
</comment>
<dbReference type="GO" id="GO:0003677">
    <property type="term" value="F:DNA binding"/>
    <property type="evidence" value="ECO:0007669"/>
    <property type="project" value="UniProtKB-KW"/>
</dbReference>
<proteinExistence type="predicted"/>
<dbReference type="SMART" id="SM00347">
    <property type="entry name" value="HTH_MARR"/>
    <property type="match status" value="1"/>
</dbReference>
<keyword evidence="1" id="KW-0805">Transcription regulation</keyword>
<evidence type="ECO:0000256" key="2">
    <source>
        <dbReference type="ARBA" id="ARBA00023125"/>
    </source>
</evidence>